<sequence length="32" mass="3454">MGITGVVNEGDAYNYYGSAAWIGIASREPIYD</sequence>
<organism evidence="1">
    <name type="scientific">marine sediment metagenome</name>
    <dbReference type="NCBI Taxonomy" id="412755"/>
    <lineage>
        <taxon>unclassified sequences</taxon>
        <taxon>metagenomes</taxon>
        <taxon>ecological metagenomes</taxon>
    </lineage>
</organism>
<dbReference type="EMBL" id="BARV01025860">
    <property type="protein sequence ID" value="GAI34446.1"/>
    <property type="molecule type" value="Genomic_DNA"/>
</dbReference>
<evidence type="ECO:0000313" key="1">
    <source>
        <dbReference type="EMBL" id="GAI34446.1"/>
    </source>
</evidence>
<feature type="non-terminal residue" evidence="1">
    <location>
        <position position="32"/>
    </location>
</feature>
<proteinExistence type="predicted"/>
<reference evidence="1" key="1">
    <citation type="journal article" date="2014" name="Front. Microbiol.">
        <title>High frequency of phylogenetically diverse reductive dehalogenase-homologous genes in deep subseafloor sedimentary metagenomes.</title>
        <authorList>
            <person name="Kawai M."/>
            <person name="Futagami T."/>
            <person name="Toyoda A."/>
            <person name="Takaki Y."/>
            <person name="Nishi S."/>
            <person name="Hori S."/>
            <person name="Arai W."/>
            <person name="Tsubouchi T."/>
            <person name="Morono Y."/>
            <person name="Uchiyama I."/>
            <person name="Ito T."/>
            <person name="Fujiyama A."/>
            <person name="Inagaki F."/>
            <person name="Takami H."/>
        </authorList>
    </citation>
    <scope>NUCLEOTIDE SEQUENCE</scope>
    <source>
        <strain evidence="1">Expedition CK06-06</strain>
    </source>
</reference>
<dbReference type="AlphaFoldDB" id="X1NW47"/>
<gene>
    <name evidence="1" type="ORF">S06H3_41889</name>
</gene>
<accession>X1NW47</accession>
<protein>
    <submittedName>
        <fullName evidence="1">Uncharacterized protein</fullName>
    </submittedName>
</protein>
<name>X1NW47_9ZZZZ</name>
<comment type="caution">
    <text evidence="1">The sequence shown here is derived from an EMBL/GenBank/DDBJ whole genome shotgun (WGS) entry which is preliminary data.</text>
</comment>